<keyword evidence="15" id="KW-1185">Reference proteome</keyword>
<evidence type="ECO:0000256" key="9">
    <source>
        <dbReference type="ARBA" id="ARBA00023002"/>
    </source>
</evidence>
<evidence type="ECO:0000256" key="13">
    <source>
        <dbReference type="SAM" id="Phobius"/>
    </source>
</evidence>
<dbReference type="PRINTS" id="PR00385">
    <property type="entry name" value="P450"/>
</dbReference>
<dbReference type="FunFam" id="1.10.630.10:FF:000238">
    <property type="entry name" value="Cytochrome P450 2A6"/>
    <property type="match status" value="1"/>
</dbReference>
<dbReference type="PRINTS" id="PR00463">
    <property type="entry name" value="EP450I"/>
</dbReference>
<keyword evidence="6" id="KW-0479">Metal-binding</keyword>
<dbReference type="Pfam" id="PF00067">
    <property type="entry name" value="p450"/>
    <property type="match status" value="7"/>
</dbReference>
<dbReference type="InterPro" id="IPR050182">
    <property type="entry name" value="Cytochrome_P450_fam2"/>
</dbReference>
<dbReference type="SUPFAM" id="SSF48264">
    <property type="entry name" value="Cytochrome P450"/>
    <property type="match status" value="6"/>
</dbReference>
<gene>
    <name evidence="14" type="ORF">ROHU_022301</name>
</gene>
<evidence type="ECO:0000256" key="3">
    <source>
        <dbReference type="ARBA" id="ARBA00004406"/>
    </source>
</evidence>
<dbReference type="InterPro" id="IPR036396">
    <property type="entry name" value="Cyt_P450_sf"/>
</dbReference>
<feature type="transmembrane region" description="Helical" evidence="13">
    <location>
        <begin position="12"/>
        <end position="31"/>
    </location>
</feature>
<keyword evidence="11" id="KW-0503">Monooxygenase</keyword>
<protein>
    <submittedName>
        <fullName evidence="14">Cytochrome P450 2J2-like isoform X1</fullName>
    </submittedName>
</protein>
<dbReference type="GO" id="GO:0016712">
    <property type="term" value="F:oxidoreductase activity, acting on paired donors, with incorporation or reduction of molecular oxygen, reduced flavin or flavoprotein as one donor, and incorporation of one atom of oxygen"/>
    <property type="evidence" value="ECO:0007669"/>
    <property type="project" value="TreeGrafter"/>
</dbReference>
<evidence type="ECO:0000256" key="5">
    <source>
        <dbReference type="ARBA" id="ARBA00022617"/>
    </source>
</evidence>
<keyword evidence="10" id="KW-0408">Iron</keyword>
<dbReference type="GO" id="GO:0020037">
    <property type="term" value="F:heme binding"/>
    <property type="evidence" value="ECO:0007669"/>
    <property type="project" value="InterPro"/>
</dbReference>
<organism evidence="14 15">
    <name type="scientific">Labeo rohita</name>
    <name type="common">Indian major carp</name>
    <name type="synonym">Cyprinus rohita</name>
    <dbReference type="NCBI Taxonomy" id="84645"/>
    <lineage>
        <taxon>Eukaryota</taxon>
        <taxon>Metazoa</taxon>
        <taxon>Chordata</taxon>
        <taxon>Craniata</taxon>
        <taxon>Vertebrata</taxon>
        <taxon>Euteleostomi</taxon>
        <taxon>Actinopterygii</taxon>
        <taxon>Neopterygii</taxon>
        <taxon>Teleostei</taxon>
        <taxon>Ostariophysi</taxon>
        <taxon>Cypriniformes</taxon>
        <taxon>Cyprinidae</taxon>
        <taxon>Labeoninae</taxon>
        <taxon>Labeonini</taxon>
        <taxon>Labeo</taxon>
    </lineage>
</organism>
<dbReference type="Proteomes" id="UP000290572">
    <property type="component" value="Unassembled WGS sequence"/>
</dbReference>
<evidence type="ECO:0000256" key="11">
    <source>
        <dbReference type="ARBA" id="ARBA00023033"/>
    </source>
</evidence>
<keyword evidence="16" id="KW-1267">Proteomics identification</keyword>
<comment type="similarity">
    <text evidence="4">Belongs to the cytochrome P450 family.</text>
</comment>
<evidence type="ECO:0000256" key="12">
    <source>
        <dbReference type="ARBA" id="ARBA00023136"/>
    </source>
</evidence>
<dbReference type="PANTHER" id="PTHR24300:SF301">
    <property type="entry name" value="CYP2J25 PROTEIN-RELATED"/>
    <property type="match status" value="1"/>
</dbReference>
<dbReference type="EMBL" id="QBIY01012544">
    <property type="protein sequence ID" value="RXN24298.1"/>
    <property type="molecule type" value="Genomic_DNA"/>
</dbReference>
<sequence>MVLENIFLSLSSVQWTDAGTVLLMFVIFLLISDLLRNRKPKNYPPGPTPLPFIGNIFSLDFKQPHIQLTKLSDHYGNIFSLQLGNLNTVVVNTYSMVKKALIDQANIFTGRPTNDVLKRIIKCQGVTFNTGYSWKQQRRFTLSTLKYFGVGKRSLEVIIMEEYKFLHQIIMDTNGLPFDPHYVINNAVSNIICSMVFGRRFEYTDQRFLNMLSLMSKALKLQTSVWIQLYGAFPRVMDLFPGPHKDLFSCFHQVRAFIKEEVDKHYADWDPSSPRDFIDCYLTEIQKRKDDLEAGFHEEGLQYAVLDLFVAGTETTSTTLLWAFVYMMKFPEIQEKVQEEIDRVVGRSRRPNMDDRSSMPYTDAVIHEVQRMGNVVPLSVPRMTNEDTILEGYFIPKLYNMFPWLMRRVPGPHKKIITLWQEVIDFIQGKVNAHRVDYDPSNPRDCIDCFLTEMVKPKNDTGAGFDLETLCFSTLDLFIRGSETTSTTLYWGLLYVIGIGLYFIPKGTVAIDSLASVLFDESEWETPHSFNPGHFLDNEGQFRRRDAFLPFSLEKYGDILSIRFLGPRIVILNGYKRVKEVYLQEGDNLADRPVLPMIYDMVEDKGLVVASGYKWKHQRRFALSTLRNFGLGKKSLEPSMHLECHFLNEAISSEHGQPFDPQILLNNAVSNVICVLVFGNRFEYSDNDFQTLLKNINEAMYLDGSVWAQLYNMFPWLLRHLPGPHKKSFTLWNKVIDFVREKVNAHRVNYDPSNLRDYIDCFLGEMEKLKDDTAAGFDVENLCICTLDLFVAGTETTSTTLYWGLLYMMKYPEIQAKVQEEIDRVVGGSLQPSLSDRDNMPYTNAVIHEIQRIGNIAPLNLPRATVERTQIGEYSIPKYAYVFIFKPFQFAEIYGDVLSIRFFGLRIVVLNGYKRVKEVYVQQGENLVDRPMLPMIYDIFGDKGSSSGYKWKQQRRFALSTLRNFGLGKKSLEPSIHLECRFLNEAISSEHGQPFDLRILLNNAVANVICVLVFGNRFEYSDNDFQSLLKNISEAMYLEGSISVQLYNMFPWLMGRVPGPHKTMFALWQEVIDFVREKVNTHKVDYDPSNPRDYIDCFLAEMEKLKDDTVAGFDVENLCICTLDLFVAGSETTFTTLYWGLLYMMKYPEIQAKVQEEIDRVVGGSRQPSLSDRDNMPYTNAVIHEIQRIGNIVPLNLPRATVEDTQIGEYSIPKGTAVIGSLTSVLFDESEWETPHSFNPGHFLDAEGKFRRRDAFVPFSLGRPFDPRLLLNNAVSNVICVLVFGNRFEYSDNDFQSLLKNINEALYLEGSVWAQVNDFVRGKVNAHRVDYDLANPRDYIDCFLAEMEKLKDDTDAGFDVENLCICALDLFVAGTETTSTTLYWALLYMMKYPEIQAKVQEEIDRVVGGSWQPSLSDRDNMPYTNAVIHEIQRFGNIIPLNLVRSTVKETQIGKYFIPKFAEKYGDILSIRFLGPRIVILNGYKRVKEVYLQEGDNLADRPVLPMIYDMVEDKGQPFDPQILLNNAVSNVICVLVFGNRFEYSDNDFQTLLKNINEAMYLDGSVWAQLYNMFPWLLRHLPGPHKKSFTLWNKVIDFVREKVNAHRVNYDPSNPRDYIDCFLGEMEKLKDDTAAGFDVENLCICTLDLFIAGTETTSTTLYWGLLYMMKYIEIQAKVQEEIDRVIGSRQPSLSDRDNMPYTNAVIHEIQRIGNIAPLNLPRATVERTQIGEYSIPKPT</sequence>
<dbReference type="GO" id="GO:0005506">
    <property type="term" value="F:iron ion binding"/>
    <property type="evidence" value="ECO:0007669"/>
    <property type="project" value="InterPro"/>
</dbReference>
<evidence type="ECO:0000256" key="8">
    <source>
        <dbReference type="ARBA" id="ARBA00022848"/>
    </source>
</evidence>
<evidence type="ECO:0000256" key="10">
    <source>
        <dbReference type="ARBA" id="ARBA00023004"/>
    </source>
</evidence>
<keyword evidence="5" id="KW-0349">Heme</keyword>
<evidence type="ECO:0000256" key="4">
    <source>
        <dbReference type="ARBA" id="ARBA00010617"/>
    </source>
</evidence>
<keyword evidence="9" id="KW-0560">Oxidoreductase</keyword>
<dbReference type="InterPro" id="IPR001128">
    <property type="entry name" value="Cyt_P450"/>
</dbReference>
<evidence type="ECO:0000313" key="14">
    <source>
        <dbReference type="EMBL" id="RXN24298.1"/>
    </source>
</evidence>
<evidence type="ECO:0000313" key="15">
    <source>
        <dbReference type="Proteomes" id="UP000290572"/>
    </source>
</evidence>
<evidence type="ECO:0000256" key="7">
    <source>
        <dbReference type="ARBA" id="ARBA00022824"/>
    </source>
</evidence>
<keyword evidence="7" id="KW-0256">Endoplasmic reticulum</keyword>
<dbReference type="STRING" id="84645.A0A498MRQ1"/>
<comment type="cofactor">
    <cofactor evidence="1">
        <name>heme</name>
        <dbReference type="ChEBI" id="CHEBI:30413"/>
    </cofactor>
</comment>
<dbReference type="InterPro" id="IPR002401">
    <property type="entry name" value="Cyt_P450_E_grp-I"/>
</dbReference>
<dbReference type="GO" id="GO:0005789">
    <property type="term" value="C:endoplasmic reticulum membrane"/>
    <property type="evidence" value="ECO:0007669"/>
    <property type="project" value="UniProtKB-SubCell"/>
</dbReference>
<feature type="transmembrane region" description="Helical" evidence="13">
    <location>
        <begin position="488"/>
        <end position="505"/>
    </location>
</feature>
<dbReference type="GO" id="GO:0006805">
    <property type="term" value="P:xenobiotic metabolic process"/>
    <property type="evidence" value="ECO:0007669"/>
    <property type="project" value="TreeGrafter"/>
</dbReference>
<proteinExistence type="evidence at protein level"/>
<keyword evidence="8" id="KW-0492">Microsome</keyword>
<dbReference type="FunFam" id="1.10.630.10:FF:000004">
    <property type="entry name" value="cytochrome P450 2D15 isoform X1"/>
    <property type="match status" value="2"/>
</dbReference>
<evidence type="ECO:0000256" key="2">
    <source>
        <dbReference type="ARBA" id="ARBA00004174"/>
    </source>
</evidence>
<keyword evidence="12 13" id="KW-0472">Membrane</keyword>
<comment type="subcellular location">
    <subcellularLocation>
        <location evidence="3">Endoplasmic reticulum membrane</location>
        <topology evidence="3">Peripheral membrane protein</topology>
    </subcellularLocation>
    <subcellularLocation>
        <location evidence="2">Microsome membrane</location>
        <topology evidence="2">Peripheral membrane protein</topology>
    </subcellularLocation>
</comment>
<keyword evidence="13" id="KW-0812">Transmembrane</keyword>
<accession>A0A498MRQ1</accession>
<dbReference type="Gene3D" id="1.10.630.10">
    <property type="entry name" value="Cytochrome P450"/>
    <property type="match status" value="7"/>
</dbReference>
<name>A0A498MRQ1_LABRO</name>
<dbReference type="PANTHER" id="PTHR24300">
    <property type="entry name" value="CYTOCHROME P450 508A4-RELATED"/>
    <property type="match status" value="1"/>
</dbReference>
<dbReference type="FunFam" id="1.10.630.10:FF:000176">
    <property type="entry name" value="Uncharacterized protein"/>
    <property type="match status" value="1"/>
</dbReference>
<evidence type="ECO:0007829" key="16">
    <source>
        <dbReference type="PeptideAtlas" id="A0A498MRQ1"/>
    </source>
</evidence>
<evidence type="ECO:0000256" key="1">
    <source>
        <dbReference type="ARBA" id="ARBA00001971"/>
    </source>
</evidence>
<evidence type="ECO:0000256" key="6">
    <source>
        <dbReference type="ARBA" id="ARBA00022723"/>
    </source>
</evidence>
<reference evidence="14 15" key="1">
    <citation type="submission" date="2018-03" db="EMBL/GenBank/DDBJ databases">
        <title>Draft genome sequence of Rohu Carp (Labeo rohita).</title>
        <authorList>
            <person name="Das P."/>
            <person name="Kushwaha B."/>
            <person name="Joshi C.G."/>
            <person name="Kumar D."/>
            <person name="Nagpure N.S."/>
            <person name="Sahoo L."/>
            <person name="Das S.P."/>
            <person name="Bit A."/>
            <person name="Patnaik S."/>
            <person name="Meher P.K."/>
            <person name="Jayasankar P."/>
            <person name="Koringa P.G."/>
            <person name="Patel N.V."/>
            <person name="Hinsu A.T."/>
            <person name="Kumar R."/>
            <person name="Pandey M."/>
            <person name="Agarwal S."/>
            <person name="Srivastava S."/>
            <person name="Singh M."/>
            <person name="Iquebal M.A."/>
            <person name="Jaiswal S."/>
            <person name="Angadi U.B."/>
            <person name="Kumar N."/>
            <person name="Raza M."/>
            <person name="Shah T.M."/>
            <person name="Rai A."/>
            <person name="Jena J.K."/>
        </authorList>
    </citation>
    <scope>NUCLEOTIDE SEQUENCE [LARGE SCALE GENOMIC DNA]</scope>
    <source>
        <strain evidence="14">DASCIFA01</strain>
        <tissue evidence="14">Testis</tissue>
    </source>
</reference>
<comment type="caution">
    <text evidence="14">The sequence shown here is derived from an EMBL/GenBank/DDBJ whole genome shotgun (WGS) entry which is preliminary data.</text>
</comment>
<dbReference type="GO" id="GO:0006082">
    <property type="term" value="P:organic acid metabolic process"/>
    <property type="evidence" value="ECO:0007669"/>
    <property type="project" value="TreeGrafter"/>
</dbReference>
<keyword evidence="13" id="KW-1133">Transmembrane helix</keyword>